<dbReference type="CDD" id="cd00082">
    <property type="entry name" value="HisKA"/>
    <property type="match status" value="1"/>
</dbReference>
<dbReference type="SMART" id="SM00388">
    <property type="entry name" value="HisKA"/>
    <property type="match status" value="1"/>
</dbReference>
<evidence type="ECO:0000256" key="14">
    <source>
        <dbReference type="PROSITE-ProRule" id="PRU00110"/>
    </source>
</evidence>
<evidence type="ECO:0000313" key="23">
    <source>
        <dbReference type="Proteomes" id="UP001597176"/>
    </source>
</evidence>
<keyword evidence="10 22" id="KW-0067">ATP-binding</keyword>
<dbReference type="PANTHER" id="PTHR45339">
    <property type="entry name" value="HYBRID SIGNAL TRANSDUCTION HISTIDINE KINASE J"/>
    <property type="match status" value="1"/>
</dbReference>
<name>A0ABW3WV41_9HYPH</name>
<dbReference type="InterPro" id="IPR001789">
    <property type="entry name" value="Sig_transdc_resp-reg_receiver"/>
</dbReference>
<dbReference type="EC" id="2.7.13.3" evidence="3"/>
<sequence>MTTRRYRLAQSLAGRMALAVAGSVALALIVGTLVGLWHEVDRYGLAKHEALTSAADVFASAGASATHANDSAAATQTLRAIAKRPEFIYAGIERPDGSTLADQGLAIRLASDLDLDRGFSIVDLLTSRTVQVRVPVLHHGTDIGTVVLVADTTDLAPRLMAIVETSALGSALALALGLLVSYGLQRSITRPIAALAATMDLVRRNGDYGHSAVIVRDDEVGLLAGTFNSLLATVRERDERLAKHRDSLERDVADRTADLLDAKDAAEAANTAKSSFLATMSHEIRTPLNGMLVMAELLAGADLPQRQKRYAEVIARSGQSLLAIINDILDFAKVEAGKIELERIALEPGEVVDTVVSLFAEKAREKNLDLAAYVAPDVPGRITGDQVRLGQILSNFVNNALKFTETGSVLVRIEARDGALRLMVRDTGIGIPADKLPTIFSAFSQADASTTRRFGGTGLGLSIAQRLVEAMGGTIGVESEAGIGSTFWAEIPLDPADIEAAPRIVRLGHVPPAILVSTHGAATSASLRERLAEAGFLVAAPEDAATAHWIADAALIAARGPRANPSLHVIAIARMGDPAAAGIIEAGLADDVLRWPVVQEELNAALAALSLGVAGAGENRRRAAAPSSLSQFPSARVLVADDSAVNREVAIEALSRFGITFIDTVEDGLAAVEACAAKAFDLVLMDGSMPVLDGYAAAARIRAHEQDGPLKRVPIIAATAHVIGTSATAWKEAGMDGTLTKPFTLSALGEVLSKTLADDTRTVVAELHVGAMAAPIQASEDLMDEAVLTGLEEMSMSAGGGFAQRILQIYAEHAPAALLELRRAIEAGSRTDVARTAHGLKSMSLNIGSRALAQRLSAIEAAARTDKAMPTRSEIDVIDDLLTETLAALHSRLGEIPMPNSREGAPAIPKSRSSAMPTR</sequence>
<feature type="region of interest" description="Disordered" evidence="16">
    <location>
        <begin position="894"/>
        <end position="919"/>
    </location>
</feature>
<feature type="transmembrane region" description="Helical" evidence="17">
    <location>
        <begin position="12"/>
        <end position="37"/>
    </location>
</feature>
<dbReference type="InterPro" id="IPR036097">
    <property type="entry name" value="HisK_dim/P_sf"/>
</dbReference>
<dbReference type="Gene3D" id="6.10.340.10">
    <property type="match status" value="1"/>
</dbReference>
<proteinExistence type="predicted"/>
<comment type="subcellular location">
    <subcellularLocation>
        <location evidence="2">Cell membrane</location>
        <topology evidence="2">Multi-pass membrane protein</topology>
    </subcellularLocation>
</comment>
<keyword evidence="9" id="KW-0418">Kinase</keyword>
<dbReference type="InterPro" id="IPR011006">
    <property type="entry name" value="CheY-like_superfamily"/>
</dbReference>
<feature type="modified residue" description="Phosphohistidine" evidence="14">
    <location>
        <position position="838"/>
    </location>
</feature>
<dbReference type="EMBL" id="JBHTND010000006">
    <property type="protein sequence ID" value="MFD1301214.1"/>
    <property type="molecule type" value="Genomic_DNA"/>
</dbReference>
<dbReference type="RefSeq" id="WP_238208422.1">
    <property type="nucleotide sequence ID" value="NZ_JBHTND010000006.1"/>
</dbReference>
<dbReference type="Pfam" id="PF00512">
    <property type="entry name" value="HisKA"/>
    <property type="match status" value="1"/>
</dbReference>
<evidence type="ECO:0000256" key="11">
    <source>
        <dbReference type="ARBA" id="ARBA00022989"/>
    </source>
</evidence>
<dbReference type="InterPro" id="IPR008207">
    <property type="entry name" value="Sig_transdc_His_kin_Hpt_dom"/>
</dbReference>
<dbReference type="PRINTS" id="PR00344">
    <property type="entry name" value="BCTRLSENSOR"/>
</dbReference>
<keyword evidence="12" id="KW-0902">Two-component regulatory system</keyword>
<dbReference type="InterPro" id="IPR003594">
    <property type="entry name" value="HATPase_dom"/>
</dbReference>
<comment type="catalytic activity">
    <reaction evidence="1">
        <text>ATP + protein L-histidine = ADP + protein N-phospho-L-histidine.</text>
        <dbReference type="EC" id="2.7.13.3"/>
    </reaction>
</comment>
<evidence type="ECO:0000256" key="1">
    <source>
        <dbReference type="ARBA" id="ARBA00000085"/>
    </source>
</evidence>
<dbReference type="CDD" id="cd06225">
    <property type="entry name" value="HAMP"/>
    <property type="match status" value="1"/>
</dbReference>
<evidence type="ECO:0000256" key="16">
    <source>
        <dbReference type="SAM" id="MobiDB-lite"/>
    </source>
</evidence>
<dbReference type="InterPro" id="IPR005467">
    <property type="entry name" value="His_kinase_dom"/>
</dbReference>
<dbReference type="SMART" id="SM00304">
    <property type="entry name" value="HAMP"/>
    <property type="match status" value="1"/>
</dbReference>
<dbReference type="SUPFAM" id="SSF52172">
    <property type="entry name" value="CheY-like"/>
    <property type="match status" value="1"/>
</dbReference>
<dbReference type="Gene3D" id="3.40.50.2300">
    <property type="match status" value="1"/>
</dbReference>
<dbReference type="SUPFAM" id="SSF158472">
    <property type="entry name" value="HAMP domain-like"/>
    <property type="match status" value="1"/>
</dbReference>
<evidence type="ECO:0000256" key="5">
    <source>
        <dbReference type="ARBA" id="ARBA00022553"/>
    </source>
</evidence>
<evidence type="ECO:0000256" key="2">
    <source>
        <dbReference type="ARBA" id="ARBA00004651"/>
    </source>
</evidence>
<dbReference type="Pfam" id="PF02518">
    <property type="entry name" value="HATPase_c"/>
    <property type="match status" value="1"/>
</dbReference>
<keyword evidence="5 15" id="KW-0597">Phosphoprotein</keyword>
<evidence type="ECO:0000256" key="3">
    <source>
        <dbReference type="ARBA" id="ARBA00012438"/>
    </source>
</evidence>
<keyword evidence="13 17" id="KW-0472">Membrane</keyword>
<reference evidence="23" key="1">
    <citation type="journal article" date="2019" name="Int. J. Syst. Evol. Microbiol.">
        <title>The Global Catalogue of Microorganisms (GCM) 10K type strain sequencing project: providing services to taxonomists for standard genome sequencing and annotation.</title>
        <authorList>
            <consortium name="The Broad Institute Genomics Platform"/>
            <consortium name="The Broad Institute Genome Sequencing Center for Infectious Disease"/>
            <person name="Wu L."/>
            <person name="Ma J."/>
        </authorList>
    </citation>
    <scope>NUCLEOTIDE SEQUENCE [LARGE SCALE GENOMIC DNA]</scope>
    <source>
        <strain evidence="23">CCUG 56108</strain>
    </source>
</reference>
<dbReference type="InterPro" id="IPR003661">
    <property type="entry name" value="HisK_dim/P_dom"/>
</dbReference>
<dbReference type="PROSITE" id="PS50109">
    <property type="entry name" value="HIS_KIN"/>
    <property type="match status" value="1"/>
</dbReference>
<keyword evidence="6" id="KW-0808">Transferase</keyword>
<evidence type="ECO:0000256" key="6">
    <source>
        <dbReference type="ARBA" id="ARBA00022679"/>
    </source>
</evidence>
<protein>
    <recommendedName>
        <fullName evidence="3">histidine kinase</fullName>
        <ecNumber evidence="3">2.7.13.3</ecNumber>
    </recommendedName>
</protein>
<dbReference type="SUPFAM" id="SSF47226">
    <property type="entry name" value="Histidine-containing phosphotransfer domain, HPT domain"/>
    <property type="match status" value="1"/>
</dbReference>
<comment type="caution">
    <text evidence="22">The sequence shown here is derived from an EMBL/GenBank/DDBJ whole genome shotgun (WGS) entry which is preliminary data.</text>
</comment>
<keyword evidence="4" id="KW-1003">Cell membrane</keyword>
<evidence type="ECO:0000259" key="20">
    <source>
        <dbReference type="PROSITE" id="PS50885"/>
    </source>
</evidence>
<dbReference type="InterPro" id="IPR036641">
    <property type="entry name" value="HPT_dom_sf"/>
</dbReference>
<feature type="modified residue" description="4-aspartylphosphate" evidence="15">
    <location>
        <position position="686"/>
    </location>
</feature>
<dbReference type="Gene3D" id="3.30.565.10">
    <property type="entry name" value="Histidine kinase-like ATPase, C-terminal domain"/>
    <property type="match status" value="1"/>
</dbReference>
<feature type="domain" description="Response regulatory" evidence="19">
    <location>
        <begin position="636"/>
        <end position="756"/>
    </location>
</feature>
<evidence type="ECO:0000256" key="8">
    <source>
        <dbReference type="ARBA" id="ARBA00022741"/>
    </source>
</evidence>
<evidence type="ECO:0000313" key="22">
    <source>
        <dbReference type="EMBL" id="MFD1301214.1"/>
    </source>
</evidence>
<feature type="domain" description="HAMP" evidence="20">
    <location>
        <begin position="186"/>
        <end position="239"/>
    </location>
</feature>
<evidence type="ECO:0000256" key="13">
    <source>
        <dbReference type="ARBA" id="ARBA00023136"/>
    </source>
</evidence>
<dbReference type="PROSITE" id="PS50894">
    <property type="entry name" value="HPT"/>
    <property type="match status" value="1"/>
</dbReference>
<evidence type="ECO:0000256" key="4">
    <source>
        <dbReference type="ARBA" id="ARBA00022475"/>
    </source>
</evidence>
<dbReference type="Proteomes" id="UP001597176">
    <property type="component" value="Unassembled WGS sequence"/>
</dbReference>
<keyword evidence="8" id="KW-0547">Nucleotide-binding</keyword>
<evidence type="ECO:0000256" key="10">
    <source>
        <dbReference type="ARBA" id="ARBA00022840"/>
    </source>
</evidence>
<evidence type="ECO:0000259" key="19">
    <source>
        <dbReference type="PROSITE" id="PS50110"/>
    </source>
</evidence>
<feature type="domain" description="HPt" evidence="21">
    <location>
        <begin position="799"/>
        <end position="896"/>
    </location>
</feature>
<dbReference type="GO" id="GO:0005524">
    <property type="term" value="F:ATP binding"/>
    <property type="evidence" value="ECO:0007669"/>
    <property type="project" value="UniProtKB-KW"/>
</dbReference>
<evidence type="ECO:0000256" key="7">
    <source>
        <dbReference type="ARBA" id="ARBA00022692"/>
    </source>
</evidence>
<organism evidence="22 23">
    <name type="scientific">Methylobacterium marchantiae</name>
    <dbReference type="NCBI Taxonomy" id="600331"/>
    <lineage>
        <taxon>Bacteria</taxon>
        <taxon>Pseudomonadati</taxon>
        <taxon>Pseudomonadota</taxon>
        <taxon>Alphaproteobacteria</taxon>
        <taxon>Hyphomicrobiales</taxon>
        <taxon>Methylobacteriaceae</taxon>
        <taxon>Methylobacterium</taxon>
    </lineage>
</organism>
<gene>
    <name evidence="22" type="ORF">ACFQ4G_06390</name>
</gene>
<dbReference type="CDD" id="cd16922">
    <property type="entry name" value="HATPase_EvgS-ArcB-TorS-like"/>
    <property type="match status" value="1"/>
</dbReference>
<evidence type="ECO:0000259" key="18">
    <source>
        <dbReference type="PROSITE" id="PS50109"/>
    </source>
</evidence>
<evidence type="ECO:0000256" key="17">
    <source>
        <dbReference type="SAM" id="Phobius"/>
    </source>
</evidence>
<dbReference type="InterPro" id="IPR036890">
    <property type="entry name" value="HATPase_C_sf"/>
</dbReference>
<evidence type="ECO:0000256" key="12">
    <source>
        <dbReference type="ARBA" id="ARBA00023012"/>
    </source>
</evidence>
<dbReference type="InterPro" id="IPR003660">
    <property type="entry name" value="HAMP_dom"/>
</dbReference>
<dbReference type="SMART" id="SM00387">
    <property type="entry name" value="HATPase_c"/>
    <property type="match status" value="1"/>
</dbReference>
<dbReference type="Gene3D" id="1.10.287.130">
    <property type="match status" value="1"/>
</dbReference>
<dbReference type="Pfam" id="PF01627">
    <property type="entry name" value="Hpt"/>
    <property type="match status" value="1"/>
</dbReference>
<dbReference type="InterPro" id="IPR004358">
    <property type="entry name" value="Sig_transdc_His_kin-like_C"/>
</dbReference>
<keyword evidence="7 17" id="KW-0812">Transmembrane</keyword>
<keyword evidence="11 17" id="KW-1133">Transmembrane helix</keyword>
<dbReference type="PROSITE" id="PS50110">
    <property type="entry name" value="RESPONSE_REGULATORY"/>
    <property type="match status" value="1"/>
</dbReference>
<dbReference type="PROSITE" id="PS50885">
    <property type="entry name" value="HAMP"/>
    <property type="match status" value="1"/>
</dbReference>
<accession>A0ABW3WV41</accession>
<dbReference type="Pfam" id="PF00072">
    <property type="entry name" value="Response_reg"/>
    <property type="match status" value="1"/>
</dbReference>
<dbReference type="SMART" id="SM00448">
    <property type="entry name" value="REC"/>
    <property type="match status" value="1"/>
</dbReference>
<dbReference type="PANTHER" id="PTHR45339:SF1">
    <property type="entry name" value="HYBRID SIGNAL TRANSDUCTION HISTIDINE KINASE J"/>
    <property type="match status" value="1"/>
</dbReference>
<dbReference type="SUPFAM" id="SSF55874">
    <property type="entry name" value="ATPase domain of HSP90 chaperone/DNA topoisomerase II/histidine kinase"/>
    <property type="match status" value="1"/>
</dbReference>
<feature type="domain" description="Histidine kinase" evidence="18">
    <location>
        <begin position="279"/>
        <end position="495"/>
    </location>
</feature>
<evidence type="ECO:0000259" key="21">
    <source>
        <dbReference type="PROSITE" id="PS50894"/>
    </source>
</evidence>
<evidence type="ECO:0000256" key="9">
    <source>
        <dbReference type="ARBA" id="ARBA00022777"/>
    </source>
</evidence>
<keyword evidence="23" id="KW-1185">Reference proteome</keyword>
<evidence type="ECO:0000256" key="15">
    <source>
        <dbReference type="PROSITE-ProRule" id="PRU00169"/>
    </source>
</evidence>
<dbReference type="Pfam" id="PF00672">
    <property type="entry name" value="HAMP"/>
    <property type="match status" value="1"/>
</dbReference>
<dbReference type="CDD" id="cd17546">
    <property type="entry name" value="REC_hyHK_CKI1_RcsC-like"/>
    <property type="match status" value="1"/>
</dbReference>
<dbReference type="Gene3D" id="1.20.120.160">
    <property type="entry name" value="HPT domain"/>
    <property type="match status" value="1"/>
</dbReference>
<dbReference type="SUPFAM" id="SSF47384">
    <property type="entry name" value="Homodimeric domain of signal transducing histidine kinase"/>
    <property type="match status" value="1"/>
</dbReference>